<organism evidence="1 2">
    <name type="scientific">Hymenobacter antarcticus</name>
    <dbReference type="NCBI Taxonomy" id="486270"/>
    <lineage>
        <taxon>Bacteria</taxon>
        <taxon>Pseudomonadati</taxon>
        <taxon>Bacteroidota</taxon>
        <taxon>Cytophagia</taxon>
        <taxon>Cytophagales</taxon>
        <taxon>Hymenobacteraceae</taxon>
        <taxon>Hymenobacter</taxon>
    </lineage>
</organism>
<name>A0ABP7QRJ0_9BACT</name>
<proteinExistence type="predicted"/>
<accession>A0ABP7QRJ0</accession>
<protein>
    <recommendedName>
        <fullName evidence="3">DUF4054 domain-containing protein</fullName>
    </recommendedName>
</protein>
<evidence type="ECO:0000313" key="2">
    <source>
        <dbReference type="Proteomes" id="UP001501556"/>
    </source>
</evidence>
<comment type="caution">
    <text evidence="1">The sequence shown here is derived from an EMBL/GenBank/DDBJ whole genome shotgun (WGS) entry which is preliminary data.</text>
</comment>
<evidence type="ECO:0008006" key="3">
    <source>
        <dbReference type="Google" id="ProtNLM"/>
    </source>
</evidence>
<sequence length="105" mass="12016">MTPHEQQHLDELMDHFDFARVAHAMRALQWRWASAYNSIPNEPHIRATVRSYARQFIQQARINTGHQPGRGFIGTGGFHIEAFSEAGTLTGLYARFTLNEYSTIV</sequence>
<dbReference type="EMBL" id="BAABDI010000030">
    <property type="protein sequence ID" value="GAA3986939.1"/>
    <property type="molecule type" value="Genomic_DNA"/>
</dbReference>
<gene>
    <name evidence="1" type="ORF">GCM10022407_34640</name>
</gene>
<reference evidence="2" key="1">
    <citation type="journal article" date="2019" name="Int. J. Syst. Evol. Microbiol.">
        <title>The Global Catalogue of Microorganisms (GCM) 10K type strain sequencing project: providing services to taxonomists for standard genome sequencing and annotation.</title>
        <authorList>
            <consortium name="The Broad Institute Genomics Platform"/>
            <consortium name="The Broad Institute Genome Sequencing Center for Infectious Disease"/>
            <person name="Wu L."/>
            <person name="Ma J."/>
        </authorList>
    </citation>
    <scope>NUCLEOTIDE SEQUENCE [LARGE SCALE GENOMIC DNA]</scope>
    <source>
        <strain evidence="2">JCM 17217</strain>
    </source>
</reference>
<keyword evidence="2" id="KW-1185">Reference proteome</keyword>
<dbReference type="Proteomes" id="UP001501556">
    <property type="component" value="Unassembled WGS sequence"/>
</dbReference>
<dbReference type="RefSeq" id="WP_345126343.1">
    <property type="nucleotide sequence ID" value="NZ_BAABDI010000030.1"/>
</dbReference>
<evidence type="ECO:0000313" key="1">
    <source>
        <dbReference type="EMBL" id="GAA3986939.1"/>
    </source>
</evidence>